<keyword evidence="7" id="KW-1185">Reference proteome</keyword>
<comment type="similarity">
    <text evidence="1">Belongs to the universal ribosomal protein uL23 family.</text>
</comment>
<dbReference type="eggNOG" id="KOG4089">
    <property type="taxonomic scope" value="Eukaryota"/>
</dbReference>
<keyword evidence="2" id="KW-0689">Ribosomal protein</keyword>
<organism evidence="6 7">
    <name type="scientific">Capronia epimyces CBS 606.96</name>
    <dbReference type="NCBI Taxonomy" id="1182542"/>
    <lineage>
        <taxon>Eukaryota</taxon>
        <taxon>Fungi</taxon>
        <taxon>Dikarya</taxon>
        <taxon>Ascomycota</taxon>
        <taxon>Pezizomycotina</taxon>
        <taxon>Eurotiomycetes</taxon>
        <taxon>Chaetothyriomycetidae</taxon>
        <taxon>Chaetothyriales</taxon>
        <taxon>Herpotrichiellaceae</taxon>
        <taxon>Capronia</taxon>
    </lineage>
</organism>
<gene>
    <name evidence="6" type="ORF">A1O3_05059</name>
</gene>
<dbReference type="GO" id="GO:0005762">
    <property type="term" value="C:mitochondrial large ribosomal subunit"/>
    <property type="evidence" value="ECO:0007669"/>
    <property type="project" value="TreeGrafter"/>
</dbReference>
<dbReference type="InterPro" id="IPR012677">
    <property type="entry name" value="Nucleotide-bd_a/b_plait_sf"/>
</dbReference>
<dbReference type="AlphaFoldDB" id="W9XV27"/>
<dbReference type="GO" id="GO:0003735">
    <property type="term" value="F:structural constituent of ribosome"/>
    <property type="evidence" value="ECO:0007669"/>
    <property type="project" value="InterPro"/>
</dbReference>
<protein>
    <recommendedName>
        <fullName evidence="4">Large ribosomal subunit protein uL23m</fullName>
    </recommendedName>
</protein>
<keyword evidence="3" id="KW-0687">Ribonucleoprotein</keyword>
<dbReference type="PANTHER" id="PTHR12059:SF5">
    <property type="entry name" value="LARGE RIBOSOMAL SUBUNIT PROTEIN UL23M"/>
    <property type="match status" value="1"/>
</dbReference>
<evidence type="ECO:0000313" key="6">
    <source>
        <dbReference type="EMBL" id="EXJ84392.1"/>
    </source>
</evidence>
<dbReference type="Gene3D" id="3.30.70.330">
    <property type="match status" value="1"/>
</dbReference>
<evidence type="ECO:0000256" key="5">
    <source>
        <dbReference type="SAM" id="MobiDB-lite"/>
    </source>
</evidence>
<reference evidence="6 7" key="1">
    <citation type="submission" date="2013-03" db="EMBL/GenBank/DDBJ databases">
        <title>The Genome Sequence of Capronia epimyces CBS 606.96.</title>
        <authorList>
            <consortium name="The Broad Institute Genomics Platform"/>
            <person name="Cuomo C."/>
            <person name="de Hoog S."/>
            <person name="Gorbushina A."/>
            <person name="Walker B."/>
            <person name="Young S.K."/>
            <person name="Zeng Q."/>
            <person name="Gargeya S."/>
            <person name="Fitzgerald M."/>
            <person name="Haas B."/>
            <person name="Abouelleil A."/>
            <person name="Allen A.W."/>
            <person name="Alvarado L."/>
            <person name="Arachchi H.M."/>
            <person name="Berlin A.M."/>
            <person name="Chapman S.B."/>
            <person name="Gainer-Dewar J."/>
            <person name="Goldberg J."/>
            <person name="Griggs A."/>
            <person name="Gujja S."/>
            <person name="Hansen M."/>
            <person name="Howarth C."/>
            <person name="Imamovic A."/>
            <person name="Ireland A."/>
            <person name="Larimer J."/>
            <person name="McCowan C."/>
            <person name="Murphy C."/>
            <person name="Pearson M."/>
            <person name="Poon T.W."/>
            <person name="Priest M."/>
            <person name="Roberts A."/>
            <person name="Saif S."/>
            <person name="Shea T."/>
            <person name="Sisk P."/>
            <person name="Sykes S."/>
            <person name="Wortman J."/>
            <person name="Nusbaum C."/>
            <person name="Birren B."/>
        </authorList>
    </citation>
    <scope>NUCLEOTIDE SEQUENCE [LARGE SCALE GENOMIC DNA]</scope>
    <source>
        <strain evidence="6 7">CBS 606.96</strain>
    </source>
</reference>
<dbReference type="PANTHER" id="PTHR12059">
    <property type="entry name" value="RIBOSOMAL PROTEIN L23-RELATED"/>
    <property type="match status" value="1"/>
</dbReference>
<evidence type="ECO:0000256" key="3">
    <source>
        <dbReference type="ARBA" id="ARBA00023274"/>
    </source>
</evidence>
<evidence type="ECO:0000256" key="2">
    <source>
        <dbReference type="ARBA" id="ARBA00022980"/>
    </source>
</evidence>
<accession>W9XV27</accession>
<dbReference type="Proteomes" id="UP000019478">
    <property type="component" value="Unassembled WGS sequence"/>
</dbReference>
<dbReference type="EMBL" id="AMGY01000004">
    <property type="protein sequence ID" value="EXJ84392.1"/>
    <property type="molecule type" value="Genomic_DNA"/>
</dbReference>
<evidence type="ECO:0000256" key="1">
    <source>
        <dbReference type="ARBA" id="ARBA00006700"/>
    </source>
</evidence>
<dbReference type="InterPro" id="IPR013025">
    <property type="entry name" value="Ribosomal_uL23-like"/>
</dbReference>
<dbReference type="GO" id="GO:0032543">
    <property type="term" value="P:mitochondrial translation"/>
    <property type="evidence" value="ECO:0007669"/>
    <property type="project" value="TreeGrafter"/>
</dbReference>
<evidence type="ECO:0000313" key="7">
    <source>
        <dbReference type="Proteomes" id="UP000019478"/>
    </source>
</evidence>
<dbReference type="SUPFAM" id="SSF54189">
    <property type="entry name" value="Ribosomal proteins S24e, L23 and L15e"/>
    <property type="match status" value="1"/>
</dbReference>
<dbReference type="GeneID" id="19169177"/>
<dbReference type="Pfam" id="PF00276">
    <property type="entry name" value="Ribosomal_L23"/>
    <property type="match status" value="1"/>
</dbReference>
<feature type="region of interest" description="Disordered" evidence="5">
    <location>
        <begin position="334"/>
        <end position="353"/>
    </location>
</feature>
<comment type="caution">
    <text evidence="6">The sequence shown here is derived from an EMBL/GenBank/DDBJ whole genome shotgun (WGS) entry which is preliminary data.</text>
</comment>
<dbReference type="STRING" id="1182542.W9XV27"/>
<dbReference type="OrthoDB" id="275582at2759"/>
<dbReference type="HOGENOM" id="CLU_047745_0_0_1"/>
<dbReference type="InterPro" id="IPR012678">
    <property type="entry name" value="Ribosomal_uL23/eL15/eS24_sf"/>
</dbReference>
<name>W9XV27_9EURO</name>
<proteinExistence type="inferred from homology"/>
<sequence length="353" mass="40640">MPRSRVPPTLLTKLKHPRDATDGPRLWNAKRRIKTSKGLNPEQFQQFKQTPPHVWYSAYLSVQQDPSRNGISLHQKFAPTELYAIDKTINDRGELEWWKLDRKHLDKFMDAHPQLCHVSSDVRSFISDNSHALTESKILQLLRSPVRYFSASSNVPLEQRKQIYFPDVKDTVVLMRTPHLGPRYAAFDVPLHFSKLDMKAYLKNIYNVDVLHIRSVVIQAKVQRTDPSSPYSQGALFRPPSQKKMTVQLAKPFVYPEEIEDLSPWEHDSYWTTMKALIADQRQESIWGSTQPNLEHRKSIAYQAQQLLRRKSKWAPTWQAFADNTKAMQGLATQLPASLPTTNSASGTSARVK</sequence>
<evidence type="ECO:0000256" key="4">
    <source>
        <dbReference type="ARBA" id="ARBA00039977"/>
    </source>
</evidence>
<dbReference type="RefSeq" id="XP_007733377.1">
    <property type="nucleotide sequence ID" value="XM_007735187.1"/>
</dbReference>